<reference evidence="4" key="2">
    <citation type="journal article" date="2019" name="Int. J. Syst. Evol. Microbiol.">
        <title>The Global Catalogue of Microorganisms (GCM) 10K type strain sequencing project: providing services to taxonomists for standard genome sequencing and annotation.</title>
        <authorList>
            <consortium name="The Broad Institute Genomics Platform"/>
            <consortium name="The Broad Institute Genome Sequencing Center for Infectious Disease"/>
            <person name="Wu L."/>
            <person name="Ma J."/>
        </authorList>
    </citation>
    <scope>NUCLEOTIDE SEQUENCE [LARGE SCALE GENOMIC DNA]</scope>
    <source>
        <strain evidence="4">NBRC 107715</strain>
    </source>
</reference>
<evidence type="ECO:0000313" key="4">
    <source>
        <dbReference type="Proteomes" id="UP001156856"/>
    </source>
</evidence>
<reference evidence="2" key="1">
    <citation type="journal article" date="2014" name="Int. J. Syst. Evol. Microbiol.">
        <title>Complete genome of a new Firmicutes species belonging to the dominant human colonic microbiota ('Ruminococcus bicirculans') reveals two chromosomes and a selective capacity to utilize plant glucans.</title>
        <authorList>
            <consortium name="NISC Comparative Sequencing Program"/>
            <person name="Wegmann U."/>
            <person name="Louis P."/>
            <person name="Goesmann A."/>
            <person name="Henrissat B."/>
            <person name="Duncan S.H."/>
            <person name="Flint H.J."/>
        </authorList>
    </citation>
    <scope>NUCLEOTIDE SEQUENCE</scope>
    <source>
        <strain evidence="2">NBRC 107715</strain>
    </source>
</reference>
<dbReference type="AlphaFoldDB" id="A0A512JDW7"/>
<sequence>MSDWLIFPPTDYVLQGTKSLSFVVFHLVALPVMSQQMLPCASHYTFAKARSDGEQKVCGSAPTPGMAPPA</sequence>
<accession>A0A512JDW7</accession>
<evidence type="ECO:0000313" key="2">
    <source>
        <dbReference type="EMBL" id="GLS62244.1"/>
    </source>
</evidence>
<organism evidence="1 3">
    <name type="scientific">Methylobacterium oxalidis</name>
    <dbReference type="NCBI Taxonomy" id="944322"/>
    <lineage>
        <taxon>Bacteria</taxon>
        <taxon>Pseudomonadati</taxon>
        <taxon>Pseudomonadota</taxon>
        <taxon>Alphaproteobacteria</taxon>
        <taxon>Hyphomicrobiales</taxon>
        <taxon>Methylobacteriaceae</taxon>
        <taxon>Methylobacterium</taxon>
    </lineage>
</organism>
<keyword evidence="4" id="KW-1185">Reference proteome</keyword>
<evidence type="ECO:0000313" key="3">
    <source>
        <dbReference type="Proteomes" id="UP000321960"/>
    </source>
</evidence>
<dbReference type="EMBL" id="BJZU01000332">
    <property type="protein sequence ID" value="GEP08150.1"/>
    <property type="molecule type" value="Genomic_DNA"/>
</dbReference>
<name>A0A512JDW7_9HYPH</name>
<gene>
    <name evidence="2" type="ORF">GCM10007888_06250</name>
    <name evidence="1" type="ORF">MOX02_61880</name>
</gene>
<dbReference type="EMBL" id="BSPK01000005">
    <property type="protein sequence ID" value="GLS62244.1"/>
    <property type="molecule type" value="Genomic_DNA"/>
</dbReference>
<proteinExistence type="predicted"/>
<reference evidence="2" key="4">
    <citation type="submission" date="2023-01" db="EMBL/GenBank/DDBJ databases">
        <title>Draft genome sequence of Methylobacterium oxalidis strain NBRC 107715.</title>
        <authorList>
            <person name="Sun Q."/>
            <person name="Mori K."/>
        </authorList>
    </citation>
    <scope>NUCLEOTIDE SEQUENCE</scope>
    <source>
        <strain evidence="2">NBRC 107715</strain>
    </source>
</reference>
<comment type="caution">
    <text evidence="1">The sequence shown here is derived from an EMBL/GenBank/DDBJ whole genome shotgun (WGS) entry which is preliminary data.</text>
</comment>
<evidence type="ECO:0000313" key="1">
    <source>
        <dbReference type="EMBL" id="GEP08150.1"/>
    </source>
</evidence>
<dbReference type="Proteomes" id="UP000321960">
    <property type="component" value="Unassembled WGS sequence"/>
</dbReference>
<dbReference type="Proteomes" id="UP001156856">
    <property type="component" value="Unassembled WGS sequence"/>
</dbReference>
<protein>
    <submittedName>
        <fullName evidence="1">Uncharacterized protein</fullName>
    </submittedName>
</protein>
<reference evidence="1 3" key="3">
    <citation type="submission" date="2019-07" db="EMBL/GenBank/DDBJ databases">
        <title>Whole genome shotgun sequence of Methylobacterium oxalidis NBRC 107715.</title>
        <authorList>
            <person name="Hosoyama A."/>
            <person name="Uohara A."/>
            <person name="Ohji S."/>
            <person name="Ichikawa N."/>
        </authorList>
    </citation>
    <scope>NUCLEOTIDE SEQUENCE [LARGE SCALE GENOMIC DNA]</scope>
    <source>
        <strain evidence="1 3">NBRC 107715</strain>
    </source>
</reference>